<comment type="caution">
    <text evidence="1">The sequence shown here is derived from an EMBL/GenBank/DDBJ whole genome shotgun (WGS) entry which is preliminary data.</text>
</comment>
<proteinExistence type="predicted"/>
<evidence type="ECO:0008006" key="3">
    <source>
        <dbReference type="Google" id="ProtNLM"/>
    </source>
</evidence>
<name>A0A9P5HLR8_9HYPO</name>
<reference evidence="1" key="1">
    <citation type="submission" date="2020-03" db="EMBL/GenBank/DDBJ databases">
        <title>Draft Genome Sequence of Cylindrodendrum hubeiense.</title>
        <authorList>
            <person name="Buettner E."/>
            <person name="Kellner H."/>
        </authorList>
    </citation>
    <scope>NUCLEOTIDE SEQUENCE</scope>
    <source>
        <strain evidence="1">IHI 201604</strain>
    </source>
</reference>
<organism evidence="1 2">
    <name type="scientific">Cylindrodendrum hubeiense</name>
    <dbReference type="NCBI Taxonomy" id="595255"/>
    <lineage>
        <taxon>Eukaryota</taxon>
        <taxon>Fungi</taxon>
        <taxon>Dikarya</taxon>
        <taxon>Ascomycota</taxon>
        <taxon>Pezizomycotina</taxon>
        <taxon>Sordariomycetes</taxon>
        <taxon>Hypocreomycetidae</taxon>
        <taxon>Hypocreales</taxon>
        <taxon>Nectriaceae</taxon>
        <taxon>Cylindrodendrum</taxon>
    </lineage>
</organism>
<keyword evidence="2" id="KW-1185">Reference proteome</keyword>
<protein>
    <recommendedName>
        <fullName evidence="3">Heterokaryon incompatibility domain-containing protein</fullName>
    </recommendedName>
</protein>
<dbReference type="AlphaFoldDB" id="A0A9P5HLR8"/>
<dbReference type="PANTHER" id="PTHR33112:SF16">
    <property type="entry name" value="HETEROKARYON INCOMPATIBILITY DOMAIN-CONTAINING PROTEIN"/>
    <property type="match status" value="1"/>
</dbReference>
<dbReference type="Proteomes" id="UP000722485">
    <property type="component" value="Unassembled WGS sequence"/>
</dbReference>
<dbReference type="EMBL" id="JAANBB010000037">
    <property type="protein sequence ID" value="KAF7554102.1"/>
    <property type="molecule type" value="Genomic_DNA"/>
</dbReference>
<dbReference type="PANTHER" id="PTHR33112">
    <property type="entry name" value="DOMAIN PROTEIN, PUTATIVE-RELATED"/>
    <property type="match status" value="1"/>
</dbReference>
<evidence type="ECO:0000313" key="2">
    <source>
        <dbReference type="Proteomes" id="UP000722485"/>
    </source>
</evidence>
<sequence>MADYYQYAWLTICATMATDGGGISREIVPAAMPRVARLPYRSPDGEDKGYFYVQCVGAATLAKDYKEHIAQSSLLQRGWVYQEWMLSRRVLAFSAMGVFVQCQEGPPQSILGDDVFDRGEQEEIREEKLPAMVDIAFKESIRLDFSTRAEIFRSWERVVEAYSGLGLTKIVSDRLVALAGVAKEFDLAIKMQDERDGLQTTTLSHRYTSGLWYGDVRGLLWEQVTSGPRVRVDGIPTWSWASMATRVLDEKGTEVLSGMAVRCPETDSFTKTKYRVKKMDSDIKCKAESAFTIRLDQAMKPRFDQGSVLPTLDEYDNDSRFVMLRLQGKLTRVIVDIEIVGEEDDHAMWVLTAHAPNFGRSMWRRVSTHIHRHLLRGWASIEHPDCQVNAAGQLRSIDEVYALLVIKIPKAYGGCGFGNLSAYQPCFQVLYLKAVHVEGFSDTYERLGVGRMFGNDVDSCFELAEEKCIWLV</sequence>
<accession>A0A9P5HLR8</accession>
<gene>
    <name evidence="1" type="ORF">G7Z17_g3197</name>
</gene>
<evidence type="ECO:0000313" key="1">
    <source>
        <dbReference type="EMBL" id="KAF7554102.1"/>
    </source>
</evidence>
<dbReference type="OrthoDB" id="4161196at2759"/>